<feature type="domain" description="Ima1 N-terminal" evidence="7">
    <location>
        <begin position="10"/>
        <end position="142"/>
    </location>
</feature>
<dbReference type="Proteomes" id="UP000243797">
    <property type="component" value="Unassembled WGS sequence"/>
</dbReference>
<evidence type="ECO:0000313" key="9">
    <source>
        <dbReference type="Proteomes" id="UP000243797"/>
    </source>
</evidence>
<dbReference type="InterPro" id="IPR042321">
    <property type="entry name" value="Ima1"/>
</dbReference>
<accession>A0A2K1QG51</accession>
<keyword evidence="3" id="KW-1133">Transmembrane helix</keyword>
<dbReference type="PANTHER" id="PTHR28538:SF1">
    <property type="entry name" value="INTEGRAL INNER NUCLEAR MEMBRANE PROTEIN IMA1"/>
    <property type="match status" value="1"/>
</dbReference>
<evidence type="ECO:0000313" key="8">
    <source>
        <dbReference type="EMBL" id="PNS14157.1"/>
    </source>
</evidence>
<dbReference type="GO" id="GO:0071765">
    <property type="term" value="P:nuclear inner membrane organization"/>
    <property type="evidence" value="ECO:0007669"/>
    <property type="project" value="InterPro"/>
</dbReference>
<gene>
    <name evidence="8" type="ORF">CAC42_6670</name>
</gene>
<dbReference type="InParanoid" id="A0A2K1QG51"/>
<dbReference type="GO" id="GO:0044732">
    <property type="term" value="C:mitotic spindle pole body"/>
    <property type="evidence" value="ECO:0007669"/>
    <property type="project" value="TreeGrafter"/>
</dbReference>
<dbReference type="AlphaFoldDB" id="A0A2K1QG51"/>
<dbReference type="STRING" id="2082308.A0A2K1QG51"/>
<dbReference type="Pfam" id="PF09779">
    <property type="entry name" value="Ima1_N"/>
    <property type="match status" value="1"/>
</dbReference>
<proteinExistence type="predicted"/>
<evidence type="ECO:0000256" key="1">
    <source>
        <dbReference type="ARBA" id="ARBA00004473"/>
    </source>
</evidence>
<dbReference type="GO" id="GO:0005637">
    <property type="term" value="C:nuclear inner membrane"/>
    <property type="evidence" value="ECO:0007669"/>
    <property type="project" value="UniProtKB-SubCell"/>
</dbReference>
<evidence type="ECO:0000256" key="3">
    <source>
        <dbReference type="ARBA" id="ARBA00022989"/>
    </source>
</evidence>
<dbReference type="EMBL" id="NKHZ01000088">
    <property type="protein sequence ID" value="PNS14157.1"/>
    <property type="molecule type" value="Genomic_DNA"/>
</dbReference>
<comment type="caution">
    <text evidence="8">The sequence shown here is derived from an EMBL/GenBank/DDBJ whole genome shotgun (WGS) entry which is preliminary data.</text>
</comment>
<dbReference type="GO" id="GO:0034992">
    <property type="term" value="C:microtubule organizing center attachment site"/>
    <property type="evidence" value="ECO:0007669"/>
    <property type="project" value="TreeGrafter"/>
</dbReference>
<organism evidence="8 9">
    <name type="scientific">Sphaceloma murrayae</name>
    <dbReference type="NCBI Taxonomy" id="2082308"/>
    <lineage>
        <taxon>Eukaryota</taxon>
        <taxon>Fungi</taxon>
        <taxon>Dikarya</taxon>
        <taxon>Ascomycota</taxon>
        <taxon>Pezizomycotina</taxon>
        <taxon>Dothideomycetes</taxon>
        <taxon>Dothideomycetidae</taxon>
        <taxon>Myriangiales</taxon>
        <taxon>Elsinoaceae</taxon>
        <taxon>Sphaceloma</taxon>
    </lineage>
</organism>
<feature type="region of interest" description="Disordered" evidence="6">
    <location>
        <begin position="391"/>
        <end position="449"/>
    </location>
</feature>
<evidence type="ECO:0000256" key="4">
    <source>
        <dbReference type="ARBA" id="ARBA00023136"/>
    </source>
</evidence>
<evidence type="ECO:0000259" key="7">
    <source>
        <dbReference type="Pfam" id="PF09779"/>
    </source>
</evidence>
<sequence length="642" mass="71664">MPSLLRARIYCFYCGTKSPHRKGDKVDRFQCSACEGTNFLDEHGEITDVPIEALQTPTQTGKRYTNIQQSSLSPQGQQDHAADSLFCEQCLKNQRFLADLLANYLPSENDPRYGEFEAAYPAYKTKLEKRYPPVCPQCEPRVRDRLKKSSYAAKSDILSKSLLKNTIPASFSDQRFSRQTLLRGFLVLSEFVWWVSSLIQASWHLYGARQTLQYPAIILGHKPSTLLYTLAPCLRRSFDTEPLHPVCNAEFWVAIRYTLGTSLAMLWWNPALLRLSHTRTIHKTTFYGLQIAVLAVRFIAWSTLGHTHHTWDRQTPKAAHAFALAVIVMNHVLSYRIISAAPKPKVEFRSLDAPLIDPDSVHYPQSNFTSGSKPVSATNRGFSIKNLAARSDFSPESESTSTDSSSAQPASTLDFRVRPPVNDEDSMDWEPSTNQSGYGLRPRSNVPSVNTVSFGQLQTQPLPSPRTPAAPSPFYGTLPPAPKSLEAKIRTAAQRQPAQFKPAPDTKQADWFKRMGLAQSKSSWVNKEYVRTVDEPDRRKLELAEGKLSLSALGLGNDGGTGLEDIFGSNFRLNDDSPVKETRDPMEPVARHLGPIEISAVALPATLALWMAFTYLAPNQAGVVSSWVQGLAEWGREKAYGR</sequence>
<evidence type="ECO:0000256" key="2">
    <source>
        <dbReference type="ARBA" id="ARBA00022692"/>
    </source>
</evidence>
<keyword evidence="2" id="KW-0812">Transmembrane</keyword>
<feature type="compositionally biased region" description="Low complexity" evidence="6">
    <location>
        <begin position="391"/>
        <end position="411"/>
    </location>
</feature>
<keyword evidence="9" id="KW-1185">Reference proteome</keyword>
<protein>
    <recommendedName>
        <fullName evidence="7">Ima1 N-terminal domain-containing protein</fullName>
    </recommendedName>
</protein>
<keyword evidence="4" id="KW-0472">Membrane</keyword>
<dbReference type="InterPro" id="IPR018617">
    <property type="entry name" value="Ima1_N"/>
</dbReference>
<reference evidence="8 9" key="1">
    <citation type="submission" date="2017-06" db="EMBL/GenBank/DDBJ databases">
        <title>Draft genome sequence of a variant of Elsinoe murrayae.</title>
        <authorList>
            <person name="Cheng Q."/>
        </authorList>
    </citation>
    <scope>NUCLEOTIDE SEQUENCE [LARGE SCALE GENOMIC DNA]</scope>
    <source>
        <strain evidence="8 9">CQ-2017a</strain>
    </source>
</reference>
<evidence type="ECO:0000256" key="5">
    <source>
        <dbReference type="ARBA" id="ARBA00023242"/>
    </source>
</evidence>
<comment type="subcellular location">
    <subcellularLocation>
        <location evidence="1">Nucleus inner membrane</location>
        <topology evidence="1">Multi-pass membrane protein</topology>
    </subcellularLocation>
</comment>
<dbReference type="PANTHER" id="PTHR28538">
    <property type="entry name" value="INTEGRAL INNER NUCLEAR MEMBRANE PROTEIN IMA1"/>
    <property type="match status" value="1"/>
</dbReference>
<evidence type="ECO:0000256" key="6">
    <source>
        <dbReference type="SAM" id="MobiDB-lite"/>
    </source>
</evidence>
<name>A0A2K1QG51_9PEZI</name>
<dbReference type="OrthoDB" id="5966927at2759"/>
<dbReference type="GO" id="GO:0034506">
    <property type="term" value="C:chromosome, centromeric core domain"/>
    <property type="evidence" value="ECO:0007669"/>
    <property type="project" value="TreeGrafter"/>
</dbReference>
<keyword evidence="5" id="KW-0539">Nucleus</keyword>